<keyword evidence="5" id="KW-1133">Transmembrane helix</keyword>
<accession>A0A4R8IPJ9</accession>
<organism evidence="7 8">
    <name type="scientific">Thiohalophilus thiocyanatoxydans</name>
    <dbReference type="NCBI Taxonomy" id="381308"/>
    <lineage>
        <taxon>Bacteria</taxon>
        <taxon>Pseudomonadati</taxon>
        <taxon>Pseudomonadota</taxon>
        <taxon>Gammaproteobacteria</taxon>
        <taxon>Thiohalomonadales</taxon>
        <taxon>Thiohalophilaceae</taxon>
        <taxon>Thiohalophilus</taxon>
    </lineage>
</organism>
<protein>
    <submittedName>
        <fullName evidence="7">Cbb3-type cytochrome c oxidase subunit III</fullName>
    </submittedName>
</protein>
<dbReference type="GO" id="GO:0009055">
    <property type="term" value="F:electron transfer activity"/>
    <property type="evidence" value="ECO:0007669"/>
    <property type="project" value="InterPro"/>
</dbReference>
<sequence>MVVNDSLCCDRQMICTFISGGVLVVALLLVDAYTVVRAEMPAGKSLYENNCVVCHGHDGEGAMPGVRSMISNRLWTKQSDQELVAMIINGVESTDGPVSMPPKGGNPALTEEQIHSIVNYLRILVDNN</sequence>
<proteinExistence type="predicted"/>
<feature type="domain" description="Cytochrome c" evidence="6">
    <location>
        <begin position="38"/>
        <end position="125"/>
    </location>
</feature>
<dbReference type="InterPro" id="IPR036909">
    <property type="entry name" value="Cyt_c-like_dom_sf"/>
</dbReference>
<evidence type="ECO:0000256" key="3">
    <source>
        <dbReference type="ARBA" id="ARBA00023004"/>
    </source>
</evidence>
<keyword evidence="5" id="KW-0812">Transmembrane</keyword>
<evidence type="ECO:0000259" key="6">
    <source>
        <dbReference type="PROSITE" id="PS51007"/>
    </source>
</evidence>
<gene>
    <name evidence="7" type="ORF">EDC23_0808</name>
</gene>
<name>A0A4R8IPJ9_9GAMM</name>
<dbReference type="GO" id="GO:0046872">
    <property type="term" value="F:metal ion binding"/>
    <property type="evidence" value="ECO:0007669"/>
    <property type="project" value="UniProtKB-KW"/>
</dbReference>
<dbReference type="Pfam" id="PF13442">
    <property type="entry name" value="Cytochrome_CBB3"/>
    <property type="match status" value="1"/>
</dbReference>
<dbReference type="EMBL" id="SOQX01000002">
    <property type="protein sequence ID" value="TDY02438.1"/>
    <property type="molecule type" value="Genomic_DNA"/>
</dbReference>
<keyword evidence="2 4" id="KW-0479">Metal-binding</keyword>
<comment type="caution">
    <text evidence="7">The sequence shown here is derived from an EMBL/GenBank/DDBJ whole genome shotgun (WGS) entry which is preliminary data.</text>
</comment>
<evidence type="ECO:0000256" key="4">
    <source>
        <dbReference type="PROSITE-ProRule" id="PRU00433"/>
    </source>
</evidence>
<dbReference type="SUPFAM" id="SSF46626">
    <property type="entry name" value="Cytochrome c"/>
    <property type="match status" value="1"/>
</dbReference>
<keyword evidence="8" id="KW-1185">Reference proteome</keyword>
<dbReference type="InterPro" id="IPR009056">
    <property type="entry name" value="Cyt_c-like_dom"/>
</dbReference>
<dbReference type="GO" id="GO:0020037">
    <property type="term" value="F:heme binding"/>
    <property type="evidence" value="ECO:0007669"/>
    <property type="project" value="InterPro"/>
</dbReference>
<dbReference type="PANTHER" id="PTHR35008">
    <property type="entry name" value="BLL4482 PROTEIN-RELATED"/>
    <property type="match status" value="1"/>
</dbReference>
<feature type="transmembrane region" description="Helical" evidence="5">
    <location>
        <begin position="16"/>
        <end position="36"/>
    </location>
</feature>
<evidence type="ECO:0000256" key="5">
    <source>
        <dbReference type="SAM" id="Phobius"/>
    </source>
</evidence>
<evidence type="ECO:0000256" key="2">
    <source>
        <dbReference type="ARBA" id="ARBA00022723"/>
    </source>
</evidence>
<dbReference type="AlphaFoldDB" id="A0A4R8IPJ9"/>
<dbReference type="OrthoDB" id="9796421at2"/>
<keyword evidence="1 4" id="KW-0349">Heme</keyword>
<dbReference type="InterPro" id="IPR051459">
    <property type="entry name" value="Cytochrome_c-type_DH"/>
</dbReference>
<dbReference type="PANTHER" id="PTHR35008:SF4">
    <property type="entry name" value="BLL4482 PROTEIN"/>
    <property type="match status" value="1"/>
</dbReference>
<reference evidence="7 8" key="1">
    <citation type="submission" date="2019-03" db="EMBL/GenBank/DDBJ databases">
        <title>Genomic Encyclopedia of Type Strains, Phase IV (KMG-IV): sequencing the most valuable type-strain genomes for metagenomic binning, comparative biology and taxonomic classification.</title>
        <authorList>
            <person name="Goeker M."/>
        </authorList>
    </citation>
    <scope>NUCLEOTIDE SEQUENCE [LARGE SCALE GENOMIC DNA]</scope>
    <source>
        <strain evidence="7 8">DSM 16326</strain>
    </source>
</reference>
<dbReference type="Proteomes" id="UP000294914">
    <property type="component" value="Unassembled WGS sequence"/>
</dbReference>
<dbReference type="Gene3D" id="1.10.760.10">
    <property type="entry name" value="Cytochrome c-like domain"/>
    <property type="match status" value="1"/>
</dbReference>
<dbReference type="PROSITE" id="PS51007">
    <property type="entry name" value="CYTC"/>
    <property type="match status" value="1"/>
</dbReference>
<evidence type="ECO:0000313" key="8">
    <source>
        <dbReference type="Proteomes" id="UP000294914"/>
    </source>
</evidence>
<evidence type="ECO:0000313" key="7">
    <source>
        <dbReference type="EMBL" id="TDY02438.1"/>
    </source>
</evidence>
<keyword evidence="3 4" id="KW-0408">Iron</keyword>
<keyword evidence="5" id="KW-0472">Membrane</keyword>
<evidence type="ECO:0000256" key="1">
    <source>
        <dbReference type="ARBA" id="ARBA00022617"/>
    </source>
</evidence>